<name>A0ABR4DUH8_9PEZI</name>
<protein>
    <submittedName>
        <fullName evidence="2">Uncharacterized protein</fullName>
    </submittedName>
</protein>
<evidence type="ECO:0000313" key="3">
    <source>
        <dbReference type="Proteomes" id="UP001600888"/>
    </source>
</evidence>
<feature type="region of interest" description="Disordered" evidence="1">
    <location>
        <begin position="1"/>
        <end position="44"/>
    </location>
</feature>
<evidence type="ECO:0000256" key="1">
    <source>
        <dbReference type="SAM" id="MobiDB-lite"/>
    </source>
</evidence>
<feature type="compositionally biased region" description="Polar residues" evidence="1">
    <location>
        <begin position="1"/>
        <end position="14"/>
    </location>
</feature>
<comment type="caution">
    <text evidence="2">The sequence shown here is derived from an EMBL/GenBank/DDBJ whole genome shotgun (WGS) entry which is preliminary data.</text>
</comment>
<reference evidence="2 3" key="1">
    <citation type="submission" date="2024-03" db="EMBL/GenBank/DDBJ databases">
        <title>A high-quality draft genome sequence of Diaporthe vaccinii, a causative agent of upright dieback and viscid rot disease in cranberry plants.</title>
        <authorList>
            <person name="Sarrasin M."/>
            <person name="Lang B.F."/>
            <person name="Burger G."/>
        </authorList>
    </citation>
    <scope>NUCLEOTIDE SEQUENCE [LARGE SCALE GENOMIC DNA]</scope>
    <source>
        <strain evidence="2 3">IS7</strain>
    </source>
</reference>
<gene>
    <name evidence="2" type="ORF">FJTKL_03734</name>
</gene>
<organism evidence="2 3">
    <name type="scientific">Diaporthe vaccinii</name>
    <dbReference type="NCBI Taxonomy" id="105482"/>
    <lineage>
        <taxon>Eukaryota</taxon>
        <taxon>Fungi</taxon>
        <taxon>Dikarya</taxon>
        <taxon>Ascomycota</taxon>
        <taxon>Pezizomycotina</taxon>
        <taxon>Sordariomycetes</taxon>
        <taxon>Sordariomycetidae</taxon>
        <taxon>Diaporthales</taxon>
        <taxon>Diaporthaceae</taxon>
        <taxon>Diaporthe</taxon>
        <taxon>Diaporthe eres species complex</taxon>
    </lineage>
</organism>
<evidence type="ECO:0000313" key="2">
    <source>
        <dbReference type="EMBL" id="KAL2274021.1"/>
    </source>
</evidence>
<sequence>MSIGQTTPCRSLTTRGHGPEKEAPTASTAAAVRRQLPTKHASPRRLSEELKALLGHDADFNVEVHHNVYMIESNQDFDLQTLYLNCRHTSRRGSSSTSSESD</sequence>
<proteinExistence type="predicted"/>
<dbReference type="EMBL" id="JBAWTH010000168">
    <property type="protein sequence ID" value="KAL2274021.1"/>
    <property type="molecule type" value="Genomic_DNA"/>
</dbReference>
<accession>A0ABR4DUH8</accession>
<dbReference type="Proteomes" id="UP001600888">
    <property type="component" value="Unassembled WGS sequence"/>
</dbReference>
<keyword evidence="3" id="KW-1185">Reference proteome</keyword>